<keyword evidence="3" id="KW-0540">Nuclease</keyword>
<keyword evidence="4" id="KW-0255">Endonuclease</keyword>
<keyword evidence="1" id="KW-0808">Transferase</keyword>
<evidence type="ECO:0000256" key="3">
    <source>
        <dbReference type="ARBA" id="ARBA00022722"/>
    </source>
</evidence>
<evidence type="ECO:0000256" key="4">
    <source>
        <dbReference type="ARBA" id="ARBA00022759"/>
    </source>
</evidence>
<dbReference type="InterPro" id="IPR021109">
    <property type="entry name" value="Peptidase_aspartic_dom_sf"/>
</dbReference>
<evidence type="ECO:0000256" key="1">
    <source>
        <dbReference type="ARBA" id="ARBA00022679"/>
    </source>
</evidence>
<evidence type="ECO:0000313" key="6">
    <source>
        <dbReference type="EnsemblMetazoa" id="AALFPA23_006855.P9017"/>
    </source>
</evidence>
<dbReference type="RefSeq" id="XP_062708630.1">
    <property type="nucleotide sequence ID" value="XM_062852646.1"/>
</dbReference>
<evidence type="ECO:0000313" key="7">
    <source>
        <dbReference type="Proteomes" id="UP000069940"/>
    </source>
</evidence>
<keyword evidence="7" id="KW-1185">Reference proteome</keyword>
<organism evidence="6 7">
    <name type="scientific">Aedes albopictus</name>
    <name type="common">Asian tiger mosquito</name>
    <name type="synonym">Stegomyia albopicta</name>
    <dbReference type="NCBI Taxonomy" id="7160"/>
    <lineage>
        <taxon>Eukaryota</taxon>
        <taxon>Metazoa</taxon>
        <taxon>Ecdysozoa</taxon>
        <taxon>Arthropoda</taxon>
        <taxon>Hexapoda</taxon>
        <taxon>Insecta</taxon>
        <taxon>Pterygota</taxon>
        <taxon>Neoptera</taxon>
        <taxon>Endopterygota</taxon>
        <taxon>Diptera</taxon>
        <taxon>Nematocera</taxon>
        <taxon>Culicoidea</taxon>
        <taxon>Culicidae</taxon>
        <taxon>Culicinae</taxon>
        <taxon>Aedini</taxon>
        <taxon>Aedes</taxon>
        <taxon>Stegomyia</taxon>
    </lineage>
</organism>
<accession>A0ABM1Y8T4</accession>
<dbReference type="Gene3D" id="2.40.70.10">
    <property type="entry name" value="Acid Proteases"/>
    <property type="match status" value="1"/>
</dbReference>
<feature type="region of interest" description="Disordered" evidence="5">
    <location>
        <begin position="210"/>
        <end position="230"/>
    </location>
</feature>
<dbReference type="SUPFAM" id="SSF50630">
    <property type="entry name" value="Acid proteases"/>
    <property type="match status" value="1"/>
</dbReference>
<dbReference type="PANTHER" id="PTHR37984:SF5">
    <property type="entry name" value="PROTEIN NYNRIN-LIKE"/>
    <property type="match status" value="1"/>
</dbReference>
<proteinExistence type="predicted"/>
<reference evidence="7" key="1">
    <citation type="journal article" date="2015" name="Proc. Natl. Acad. Sci. U.S.A.">
        <title>Genome sequence of the Asian Tiger mosquito, Aedes albopictus, reveals insights into its biology, genetics, and evolution.</title>
        <authorList>
            <person name="Chen X.G."/>
            <person name="Jiang X."/>
            <person name="Gu J."/>
            <person name="Xu M."/>
            <person name="Wu Y."/>
            <person name="Deng Y."/>
            <person name="Zhang C."/>
            <person name="Bonizzoni M."/>
            <person name="Dermauw W."/>
            <person name="Vontas J."/>
            <person name="Armbruster P."/>
            <person name="Huang X."/>
            <person name="Yang Y."/>
            <person name="Zhang H."/>
            <person name="He W."/>
            <person name="Peng H."/>
            <person name="Liu Y."/>
            <person name="Wu K."/>
            <person name="Chen J."/>
            <person name="Lirakis M."/>
            <person name="Topalis P."/>
            <person name="Van Leeuwen T."/>
            <person name="Hall A.B."/>
            <person name="Jiang X."/>
            <person name="Thorpe C."/>
            <person name="Mueller R.L."/>
            <person name="Sun C."/>
            <person name="Waterhouse R.M."/>
            <person name="Yan G."/>
            <person name="Tu Z.J."/>
            <person name="Fang X."/>
            <person name="James A.A."/>
        </authorList>
    </citation>
    <scope>NUCLEOTIDE SEQUENCE [LARGE SCALE GENOMIC DNA]</scope>
    <source>
        <strain evidence="7">Foshan</strain>
    </source>
</reference>
<feature type="region of interest" description="Disordered" evidence="5">
    <location>
        <begin position="252"/>
        <end position="278"/>
    </location>
</feature>
<dbReference type="PANTHER" id="PTHR37984">
    <property type="entry name" value="PROTEIN CBG26694"/>
    <property type="match status" value="1"/>
</dbReference>
<sequence length="459" mass="53359">MSLTTTTEPYVPGTIPFSQYLEQLEFLFEHNNYTADRFKVSFLAVCGVEMYSQLKLLFPGQNIKDLSYKQITDALKKRYDKKDSDVIHTYKFWTRRQGQYEKSEDFVLAIKQMAELCGFGDFKERAIRDALVLGIYDRNLQRRLFDEDDLTAAKAEKLIVNQELSSNSTRFVNRDDENRGSVVARLGRKVERNSSRPHFRSRSRSFDRDRSYYSRSRSEGRRYGSDSGKKSYKCSFCHKTGHTKKFCYRLKRKSPRKSKQTVKFIDTPKPSTSSSSGLFKRLKEDLDKTDSEYEDIHCMMVSARSKLNAPCYVEALINKRRLSMEVDCGSAETVISENLFRRSFSKCQLEKSNRRLYVIDGNRLSILGKARVTVELNGIVSERYLIVLQGANDFVPLMGRSWLDIFFDGWRRTFMDPRLPMQRINAVIDEVTKEEVIDDAKHIFERSCCFGAHAPDQDP</sequence>
<evidence type="ECO:0000256" key="5">
    <source>
        <dbReference type="SAM" id="MobiDB-lite"/>
    </source>
</evidence>
<keyword evidence="2" id="KW-0548">Nucleotidyltransferase</keyword>
<dbReference type="GeneID" id="134288288"/>
<protein>
    <recommendedName>
        <fullName evidence="8">Peptidase A2 domain-containing protein</fullName>
    </recommendedName>
</protein>
<dbReference type="EnsemblMetazoa" id="AALFPA23_006855.R9017">
    <property type="protein sequence ID" value="AALFPA23_006855.P9017"/>
    <property type="gene ID" value="AALFPA23_006855"/>
</dbReference>
<dbReference type="Proteomes" id="UP000069940">
    <property type="component" value="Unassembled WGS sequence"/>
</dbReference>
<evidence type="ECO:0008006" key="8">
    <source>
        <dbReference type="Google" id="ProtNLM"/>
    </source>
</evidence>
<feature type="compositionally biased region" description="Basic and acidic residues" evidence="5">
    <location>
        <begin position="210"/>
        <end position="229"/>
    </location>
</feature>
<dbReference type="InterPro" id="IPR036875">
    <property type="entry name" value="Znf_CCHC_sf"/>
</dbReference>
<dbReference type="InterPro" id="IPR050951">
    <property type="entry name" value="Retrovirus_Pol_polyprotein"/>
</dbReference>
<dbReference type="SUPFAM" id="SSF57756">
    <property type="entry name" value="Retrovirus zinc finger-like domains"/>
    <property type="match status" value="1"/>
</dbReference>
<name>A0ABM1Y8T4_AEDAL</name>
<reference evidence="6" key="2">
    <citation type="submission" date="2025-05" db="UniProtKB">
        <authorList>
            <consortium name="EnsemblMetazoa"/>
        </authorList>
    </citation>
    <scope>IDENTIFICATION</scope>
    <source>
        <strain evidence="6">Foshan</strain>
    </source>
</reference>
<keyword evidence="4" id="KW-0378">Hydrolase</keyword>
<evidence type="ECO:0000256" key="2">
    <source>
        <dbReference type="ARBA" id="ARBA00022695"/>
    </source>
</evidence>